<organism evidence="2 3">
    <name type="scientific">Sordaria macrospora</name>
    <dbReference type="NCBI Taxonomy" id="5147"/>
    <lineage>
        <taxon>Eukaryota</taxon>
        <taxon>Fungi</taxon>
        <taxon>Dikarya</taxon>
        <taxon>Ascomycota</taxon>
        <taxon>Pezizomycotina</taxon>
        <taxon>Sordariomycetes</taxon>
        <taxon>Sordariomycetidae</taxon>
        <taxon>Sordariales</taxon>
        <taxon>Sordariaceae</taxon>
        <taxon>Sordaria</taxon>
    </lineage>
</organism>
<dbReference type="AlphaFoldDB" id="A0A8S8ZU83"/>
<evidence type="ECO:0000313" key="3">
    <source>
        <dbReference type="Proteomes" id="UP000433876"/>
    </source>
</evidence>
<comment type="caution">
    <text evidence="2">The sequence shown here is derived from an EMBL/GenBank/DDBJ whole genome shotgun (WGS) entry which is preliminary data.</text>
</comment>
<feature type="region of interest" description="Disordered" evidence="1">
    <location>
        <begin position="53"/>
        <end position="78"/>
    </location>
</feature>
<evidence type="ECO:0000256" key="1">
    <source>
        <dbReference type="SAM" id="MobiDB-lite"/>
    </source>
</evidence>
<dbReference type="EMBL" id="NMPR01000045">
    <property type="protein sequence ID" value="KAA8632969.1"/>
    <property type="molecule type" value="Genomic_DNA"/>
</dbReference>
<proteinExistence type="predicted"/>
<accession>A0A8S8ZU83</accession>
<dbReference type="Proteomes" id="UP000433876">
    <property type="component" value="Unassembled WGS sequence"/>
</dbReference>
<reference evidence="2 3" key="1">
    <citation type="submission" date="2017-07" db="EMBL/GenBank/DDBJ databases">
        <title>Genome sequence of the Sordaria macrospora wild type strain R19027.</title>
        <authorList>
            <person name="Nowrousian M."/>
            <person name="Teichert I."/>
            <person name="Kueck U."/>
        </authorList>
    </citation>
    <scope>NUCLEOTIDE SEQUENCE [LARGE SCALE GENOMIC DNA]</scope>
    <source>
        <strain evidence="2 3">R19027</strain>
        <tissue evidence="2">Mycelium</tissue>
    </source>
</reference>
<dbReference type="VEuPathDB" id="FungiDB:SMAC_02033"/>
<protein>
    <submittedName>
        <fullName evidence="2">Uncharacterized protein</fullName>
    </submittedName>
</protein>
<name>A0A8S8ZU83_SORMA</name>
<evidence type="ECO:0000313" key="2">
    <source>
        <dbReference type="EMBL" id="KAA8632969.1"/>
    </source>
</evidence>
<gene>
    <name evidence="2" type="ORF">SMACR_02033</name>
</gene>
<sequence length="127" mass="14187">MSSQSNNQNKNVTGKPVTKAKVDEQITHALWIGDTNETIQVIASKVTIPARFGRRRTNTAPEAGNKYGTSNYTDTAPKHTYGPNGFCTYHPEGEDDGRLEDYQWEALEKQGAWNYAEEFEGWSIGDS</sequence>